<comment type="caution">
    <text evidence="1">The sequence shown here is derived from an EMBL/GenBank/DDBJ whole genome shotgun (WGS) entry which is preliminary data.</text>
</comment>
<evidence type="ECO:0000313" key="2">
    <source>
        <dbReference type="Proteomes" id="UP000702425"/>
    </source>
</evidence>
<proteinExistence type="predicted"/>
<sequence>MDYLFTPATQARLNSGNLVQPAAKTGKLLPAARDPVTGEFVEIAKIFYESTTETRSSRGVLGLLAQLAGGGPIQPLVAPVYVTVAPLQVAQTHQGFQKIYRMLNCLKINLAVMQATAAVIGIGAVSSTVLSAVNLNQVLKIREEAKHQKLKIKDGFIDLRHILKDRGVEVIQQIFKVAHDSSFEMHRQKVVNGYDIFSKAIKRCQSALTVPDLKLRNSEINTGRDMLFEALKIYDNPSLLEGLCSAGQLRQMECVWAIEQAIGVTFHLQRAYDMVSDRLLELQSKIRQDLLTVVKGCQSEPELDFLFPEVTRILGHDLSVIEFWQNEVDWMQTLSSKEQHQLASLDKLSADSLKSSLHTTFAVLAAEPSLYETLKQKSHFQSLRDQLTFAVSPEIRRRYEFYVSQQAIATGYQALAASNWQEISDLTVANLYYFFQIRENSTENSPTEDEVETPYWHFPPTLKNELNYTN</sequence>
<protein>
    <submittedName>
        <fullName evidence="1">Uncharacterized protein</fullName>
    </submittedName>
</protein>
<evidence type="ECO:0000313" key="1">
    <source>
        <dbReference type="EMBL" id="NQE35255.1"/>
    </source>
</evidence>
<organism evidence="1 2">
    <name type="scientific">Microcoleus asticus IPMA8</name>
    <dbReference type="NCBI Taxonomy" id="2563858"/>
    <lineage>
        <taxon>Bacteria</taxon>
        <taxon>Bacillati</taxon>
        <taxon>Cyanobacteriota</taxon>
        <taxon>Cyanophyceae</taxon>
        <taxon>Oscillatoriophycideae</taxon>
        <taxon>Oscillatoriales</taxon>
        <taxon>Microcoleaceae</taxon>
        <taxon>Microcoleus</taxon>
        <taxon>Microcoleus asticus</taxon>
    </lineage>
</organism>
<name>A0ABX2D0R1_9CYAN</name>
<reference evidence="1 2" key="1">
    <citation type="journal article" date="2020" name="Sci. Rep.">
        <title>A novel cyanobacterial geosmin producer, revising GeoA distribution and dispersion patterns in Bacteria.</title>
        <authorList>
            <person name="Churro C."/>
            <person name="Semedo-Aguiar A.P."/>
            <person name="Silva A.D."/>
            <person name="Pereira-Leal J.B."/>
            <person name="Leite R.B."/>
        </authorList>
    </citation>
    <scope>NUCLEOTIDE SEQUENCE [LARGE SCALE GENOMIC DNA]</scope>
    <source>
        <strain evidence="1 2">IPMA8</strain>
    </source>
</reference>
<dbReference type="EMBL" id="SRRZ01000050">
    <property type="protein sequence ID" value="NQE35255.1"/>
    <property type="molecule type" value="Genomic_DNA"/>
</dbReference>
<accession>A0ABX2D0R1</accession>
<keyword evidence="2" id="KW-1185">Reference proteome</keyword>
<dbReference type="Proteomes" id="UP000702425">
    <property type="component" value="Unassembled WGS sequence"/>
</dbReference>
<gene>
    <name evidence="1" type="ORF">E5S67_02985</name>
</gene>
<dbReference type="RefSeq" id="WP_172188506.1">
    <property type="nucleotide sequence ID" value="NZ_CAWPPK010000264.1"/>
</dbReference>